<dbReference type="AlphaFoldDB" id="A0A9D1DUI9"/>
<organism evidence="2 3">
    <name type="scientific">Candidatus Onthousia excrementipullorum</name>
    <dbReference type="NCBI Taxonomy" id="2840884"/>
    <lineage>
        <taxon>Bacteria</taxon>
        <taxon>Bacillati</taxon>
        <taxon>Bacillota</taxon>
        <taxon>Bacilli</taxon>
        <taxon>Candidatus Onthousia</taxon>
    </lineage>
</organism>
<reference evidence="2" key="1">
    <citation type="submission" date="2020-10" db="EMBL/GenBank/DDBJ databases">
        <authorList>
            <person name="Gilroy R."/>
        </authorList>
    </citation>
    <scope>NUCLEOTIDE SEQUENCE</scope>
    <source>
        <strain evidence="2">CHK184-20233</strain>
    </source>
</reference>
<feature type="transmembrane region" description="Helical" evidence="1">
    <location>
        <begin position="37"/>
        <end position="59"/>
    </location>
</feature>
<proteinExistence type="predicted"/>
<name>A0A9D1DUI9_9FIRM</name>
<accession>A0A9D1DUI9</accession>
<dbReference type="EMBL" id="DVHC01000044">
    <property type="protein sequence ID" value="HIR59270.1"/>
    <property type="molecule type" value="Genomic_DNA"/>
</dbReference>
<sequence length="172" mass="20300">MNYVLLYKDTKKNINYYYNFNDKLVYTSDNKNNNCNIVGVIGIIIGFIFYLTFTCLSYYLPYSYLFIVLVGVIFGIVITLIANSTIKDIFIEKGKKVSLDKLREMYKKNKSFRIKYFILLVAFFILTILNLVLYQNITTINCLLFTSTIMTTFLLLLYRPINSFKFYKIINK</sequence>
<keyword evidence="1" id="KW-0472">Membrane</keyword>
<reference evidence="2" key="2">
    <citation type="journal article" date="2021" name="PeerJ">
        <title>Extensive microbial diversity within the chicken gut microbiome revealed by metagenomics and culture.</title>
        <authorList>
            <person name="Gilroy R."/>
            <person name="Ravi A."/>
            <person name="Getino M."/>
            <person name="Pursley I."/>
            <person name="Horton D.L."/>
            <person name="Alikhan N.F."/>
            <person name="Baker D."/>
            <person name="Gharbi K."/>
            <person name="Hall N."/>
            <person name="Watson M."/>
            <person name="Adriaenssens E.M."/>
            <person name="Foster-Nyarko E."/>
            <person name="Jarju S."/>
            <person name="Secka A."/>
            <person name="Antonio M."/>
            <person name="Oren A."/>
            <person name="Chaudhuri R.R."/>
            <person name="La Ragione R."/>
            <person name="Hildebrand F."/>
            <person name="Pallen M.J."/>
        </authorList>
    </citation>
    <scope>NUCLEOTIDE SEQUENCE</scope>
    <source>
        <strain evidence="2">CHK184-20233</strain>
    </source>
</reference>
<protein>
    <submittedName>
        <fullName evidence="2">Uncharacterized protein</fullName>
    </submittedName>
</protein>
<keyword evidence="1" id="KW-1133">Transmembrane helix</keyword>
<dbReference type="Proteomes" id="UP000824232">
    <property type="component" value="Unassembled WGS sequence"/>
</dbReference>
<keyword evidence="1" id="KW-0812">Transmembrane</keyword>
<evidence type="ECO:0000313" key="3">
    <source>
        <dbReference type="Proteomes" id="UP000824232"/>
    </source>
</evidence>
<feature type="transmembrane region" description="Helical" evidence="1">
    <location>
        <begin position="65"/>
        <end position="86"/>
    </location>
</feature>
<feature type="transmembrane region" description="Helical" evidence="1">
    <location>
        <begin position="114"/>
        <end position="132"/>
    </location>
</feature>
<evidence type="ECO:0000313" key="2">
    <source>
        <dbReference type="EMBL" id="HIR59270.1"/>
    </source>
</evidence>
<evidence type="ECO:0000256" key="1">
    <source>
        <dbReference type="SAM" id="Phobius"/>
    </source>
</evidence>
<comment type="caution">
    <text evidence="2">The sequence shown here is derived from an EMBL/GenBank/DDBJ whole genome shotgun (WGS) entry which is preliminary data.</text>
</comment>
<feature type="transmembrane region" description="Helical" evidence="1">
    <location>
        <begin position="138"/>
        <end position="158"/>
    </location>
</feature>
<gene>
    <name evidence="2" type="ORF">IAB38_04395</name>
</gene>